<name>A0A5B7EZG1_PORTR</name>
<protein>
    <submittedName>
        <fullName evidence="2">Uncharacterized protein</fullName>
    </submittedName>
</protein>
<dbReference type="Proteomes" id="UP000324222">
    <property type="component" value="Unassembled WGS sequence"/>
</dbReference>
<sequence>MSRPTNVRPPPLSRIQPVLPCPIAQAPNDDVASHNPFQSPEDDVNSLRHTPSIIVQCGQEVTHTDVSLELQKISRVTCGLQQKWLSTNPAVICGALNLSWRPGVLRTT</sequence>
<gene>
    <name evidence="2" type="ORF">E2C01_031915</name>
</gene>
<evidence type="ECO:0000313" key="2">
    <source>
        <dbReference type="EMBL" id="MPC38409.1"/>
    </source>
</evidence>
<evidence type="ECO:0000256" key="1">
    <source>
        <dbReference type="SAM" id="MobiDB-lite"/>
    </source>
</evidence>
<organism evidence="2 3">
    <name type="scientific">Portunus trituberculatus</name>
    <name type="common">Swimming crab</name>
    <name type="synonym">Neptunus trituberculatus</name>
    <dbReference type="NCBI Taxonomy" id="210409"/>
    <lineage>
        <taxon>Eukaryota</taxon>
        <taxon>Metazoa</taxon>
        <taxon>Ecdysozoa</taxon>
        <taxon>Arthropoda</taxon>
        <taxon>Crustacea</taxon>
        <taxon>Multicrustacea</taxon>
        <taxon>Malacostraca</taxon>
        <taxon>Eumalacostraca</taxon>
        <taxon>Eucarida</taxon>
        <taxon>Decapoda</taxon>
        <taxon>Pleocyemata</taxon>
        <taxon>Brachyura</taxon>
        <taxon>Eubrachyura</taxon>
        <taxon>Portunoidea</taxon>
        <taxon>Portunidae</taxon>
        <taxon>Portuninae</taxon>
        <taxon>Portunus</taxon>
    </lineage>
</organism>
<dbReference type="EMBL" id="VSRR010004058">
    <property type="protein sequence ID" value="MPC38409.1"/>
    <property type="molecule type" value="Genomic_DNA"/>
</dbReference>
<evidence type="ECO:0000313" key="3">
    <source>
        <dbReference type="Proteomes" id="UP000324222"/>
    </source>
</evidence>
<dbReference type="AlphaFoldDB" id="A0A5B7EZG1"/>
<keyword evidence="3" id="KW-1185">Reference proteome</keyword>
<comment type="caution">
    <text evidence="2">The sequence shown here is derived from an EMBL/GenBank/DDBJ whole genome shotgun (WGS) entry which is preliminary data.</text>
</comment>
<feature type="region of interest" description="Disordered" evidence="1">
    <location>
        <begin position="24"/>
        <end position="45"/>
    </location>
</feature>
<accession>A0A5B7EZG1</accession>
<proteinExistence type="predicted"/>
<reference evidence="2 3" key="1">
    <citation type="submission" date="2019-05" db="EMBL/GenBank/DDBJ databases">
        <title>Another draft genome of Portunus trituberculatus and its Hox gene families provides insights of decapod evolution.</title>
        <authorList>
            <person name="Jeong J.-H."/>
            <person name="Song I."/>
            <person name="Kim S."/>
            <person name="Choi T."/>
            <person name="Kim D."/>
            <person name="Ryu S."/>
            <person name="Kim W."/>
        </authorList>
    </citation>
    <scope>NUCLEOTIDE SEQUENCE [LARGE SCALE GENOMIC DNA]</scope>
    <source>
        <tissue evidence="2">Muscle</tissue>
    </source>
</reference>